<dbReference type="Pfam" id="PF05973">
    <property type="entry name" value="Gp49"/>
    <property type="match status" value="1"/>
</dbReference>
<sequence>MVSWEIIFSDEVAAWYQGLDLKTMNKADAVLSLLAEKGNQLRMPHSKALGSGLYELRFDANRVSHRITYVFEPVAKVITLTAFPKQRQNERQEIERARRVQERYLRAREEGKRDD</sequence>
<gene>
    <name evidence="1" type="ORF">HHJ77_04760</name>
</gene>
<name>A0A7Y0YHR1_9ACTO</name>
<dbReference type="InterPro" id="IPR009241">
    <property type="entry name" value="HigB-like"/>
</dbReference>
<protein>
    <submittedName>
        <fullName evidence="1">Type II toxin-antitoxin system RelE/ParE family toxin</fullName>
    </submittedName>
</protein>
<comment type="caution">
    <text evidence="1">The sequence shown here is derived from an EMBL/GenBank/DDBJ whole genome shotgun (WGS) entry which is preliminary data.</text>
</comment>
<dbReference type="EMBL" id="JABCUS010000008">
    <property type="protein sequence ID" value="NMX03253.1"/>
    <property type="molecule type" value="Genomic_DNA"/>
</dbReference>
<organism evidence="1 2">
    <name type="scientific">Mobiluncus mulieris</name>
    <dbReference type="NCBI Taxonomy" id="2052"/>
    <lineage>
        <taxon>Bacteria</taxon>
        <taxon>Bacillati</taxon>
        <taxon>Actinomycetota</taxon>
        <taxon>Actinomycetes</taxon>
        <taxon>Actinomycetales</taxon>
        <taxon>Actinomycetaceae</taxon>
        <taxon>Mobiluncus</taxon>
    </lineage>
</organism>
<reference evidence="1 2" key="1">
    <citation type="submission" date="2020-04" db="EMBL/GenBank/DDBJ databases">
        <title>Antimicrobial susceptibility and clonality of vaginal-derived multi-drug resistant Mobiluncus isolates in China.</title>
        <authorList>
            <person name="Zhang X."/>
        </authorList>
    </citation>
    <scope>NUCLEOTIDE SEQUENCE [LARGE SCALE GENOMIC DNA]</scope>
    <source>
        <strain evidence="1 2">12</strain>
    </source>
</reference>
<dbReference type="Proteomes" id="UP000575397">
    <property type="component" value="Unassembled WGS sequence"/>
</dbReference>
<accession>A0A7Y0YHR1</accession>
<dbReference type="AlphaFoldDB" id="A0A7Y0YHR1"/>
<dbReference type="RefSeq" id="WP_169762494.1">
    <property type="nucleotide sequence ID" value="NZ_JABCUS010000008.1"/>
</dbReference>
<evidence type="ECO:0000313" key="2">
    <source>
        <dbReference type="Proteomes" id="UP000575397"/>
    </source>
</evidence>
<proteinExistence type="predicted"/>
<evidence type="ECO:0000313" key="1">
    <source>
        <dbReference type="EMBL" id="NMX03253.1"/>
    </source>
</evidence>